<name>A0ABW2MVR3_9FLAO</name>
<organism evidence="1 2">
    <name type="scientific">Jejudonia soesokkakensis</name>
    <dbReference type="NCBI Taxonomy" id="1323432"/>
    <lineage>
        <taxon>Bacteria</taxon>
        <taxon>Pseudomonadati</taxon>
        <taxon>Bacteroidota</taxon>
        <taxon>Flavobacteriia</taxon>
        <taxon>Flavobacteriales</taxon>
        <taxon>Flavobacteriaceae</taxon>
        <taxon>Jejudonia</taxon>
    </lineage>
</organism>
<dbReference type="Pfam" id="PF13376">
    <property type="entry name" value="OmdA"/>
    <property type="match status" value="1"/>
</dbReference>
<dbReference type="RefSeq" id="WP_380217461.1">
    <property type="nucleotide sequence ID" value="NZ_JBHTBN010000003.1"/>
</dbReference>
<sequence length="192" mass="22919">MDEKPQLYFPREVEWREWLEKNHNHYPKGVFLIFYKLKTNQPTMRWEEAVKVAICYGWIDSTVKSLGNGKRQQFFCPRNPKSTWSKLNKQYVEELDSKGLIHESGYKMIELAKESGKWSEMDDVENLIIPEDLQKAFSTNPEAYKNYKKFSPSYRKNYLSWLHLAKRQATRDKRITEIIGLCKANEKQRSGW</sequence>
<accession>A0ABW2MVR3</accession>
<evidence type="ECO:0000313" key="2">
    <source>
        <dbReference type="Proteomes" id="UP001596415"/>
    </source>
</evidence>
<proteinExistence type="predicted"/>
<protein>
    <submittedName>
        <fullName evidence="1">YdeI family protein</fullName>
    </submittedName>
</protein>
<keyword evidence="2" id="KW-1185">Reference proteome</keyword>
<gene>
    <name evidence="1" type="ORF">ACFQO1_07955</name>
</gene>
<evidence type="ECO:0000313" key="1">
    <source>
        <dbReference type="EMBL" id="MFC7357617.1"/>
    </source>
</evidence>
<dbReference type="Proteomes" id="UP001596415">
    <property type="component" value="Unassembled WGS sequence"/>
</dbReference>
<reference evidence="2" key="1">
    <citation type="journal article" date="2019" name="Int. J. Syst. Evol. Microbiol.">
        <title>The Global Catalogue of Microorganisms (GCM) 10K type strain sequencing project: providing services to taxonomists for standard genome sequencing and annotation.</title>
        <authorList>
            <consortium name="The Broad Institute Genomics Platform"/>
            <consortium name="The Broad Institute Genome Sequencing Center for Infectious Disease"/>
            <person name="Wu L."/>
            <person name="Ma J."/>
        </authorList>
    </citation>
    <scope>NUCLEOTIDE SEQUENCE [LARGE SCALE GENOMIC DNA]</scope>
    <source>
        <strain evidence="2">CGMCC 1.16306</strain>
    </source>
</reference>
<dbReference type="EMBL" id="JBHTBN010000003">
    <property type="protein sequence ID" value="MFC7357617.1"/>
    <property type="molecule type" value="Genomic_DNA"/>
</dbReference>
<comment type="caution">
    <text evidence="1">The sequence shown here is derived from an EMBL/GenBank/DDBJ whole genome shotgun (WGS) entry which is preliminary data.</text>
</comment>